<dbReference type="AlphaFoldDB" id="I3IPY3"/>
<proteinExistence type="predicted"/>
<feature type="domain" description="Glycosyltransferase subfamily 4-like N-terminal" evidence="2">
    <location>
        <begin position="27"/>
        <end position="204"/>
    </location>
</feature>
<name>I3IPY3_9BACT</name>
<dbReference type="GO" id="GO:0016757">
    <property type="term" value="F:glycosyltransferase activity"/>
    <property type="evidence" value="ECO:0007669"/>
    <property type="project" value="InterPro"/>
</dbReference>
<dbReference type="Gene3D" id="3.40.50.2000">
    <property type="entry name" value="Glycogen Phosphorylase B"/>
    <property type="match status" value="2"/>
</dbReference>
<evidence type="ECO:0000313" key="3">
    <source>
        <dbReference type="EMBL" id="GAB63778.1"/>
    </source>
</evidence>
<dbReference type="eggNOG" id="COG0297">
    <property type="taxonomic scope" value="Bacteria"/>
</dbReference>
<comment type="caution">
    <text evidence="3">The sequence shown here is derived from an EMBL/GenBank/DDBJ whole genome shotgun (WGS) entry which is preliminary data.</text>
</comment>
<dbReference type="PANTHER" id="PTHR45947:SF3">
    <property type="entry name" value="SULFOQUINOVOSYL TRANSFERASE SQD2"/>
    <property type="match status" value="1"/>
</dbReference>
<sequence length="434" mass="49633">MINTVKRIAIISEHASPIALFGGVDSGGQNVYVGQLAKNLALLGYEVDVFTRRDNNRFPKIFPWIKGVRIIHVPAGPSEFIPKEDLFPYMTQFTEYTARFLKNNKKYDIIHANFWMSGFVAMNLKRSLGIPFVITFHALGHVRRLHQREADKFPEIRSMIEDSIMKEADHIIAECPQDKEDMIHFYTHAKPEKITIIPCGFDPSELWPMKKNSARTALWFKSDEKLILHLGRMVPRKGVDNVIYGFALCIKNYHINARLIIGGGETSIPELFILSPEISRLQRIASEEGISDKIYFTGQLSRSELKYYYSAADMFVTTPWYEPFGITPIEAMACGTTVIGSNVGGIKYTVVDGETGFLVSTHCPKELSERMAYLYKRPAVRNIFQKQAIKRANDFFTWERVVADIATLYKKVLHTRSVRLEEEVFSLGDRKLFL</sequence>
<evidence type="ECO:0000259" key="1">
    <source>
        <dbReference type="Pfam" id="PF00534"/>
    </source>
</evidence>
<evidence type="ECO:0000313" key="4">
    <source>
        <dbReference type="Proteomes" id="UP000002985"/>
    </source>
</evidence>
<accession>I3IPY3</accession>
<organism evidence="3 4">
    <name type="scientific">Candidatus Jettenia caeni</name>
    <dbReference type="NCBI Taxonomy" id="247490"/>
    <lineage>
        <taxon>Bacteria</taxon>
        <taxon>Pseudomonadati</taxon>
        <taxon>Planctomycetota</taxon>
        <taxon>Candidatus Brocadiia</taxon>
        <taxon>Candidatus Brocadiales</taxon>
        <taxon>Candidatus Brocadiaceae</taxon>
        <taxon>Candidatus Jettenia</taxon>
    </lineage>
</organism>
<dbReference type="InterPro" id="IPR050194">
    <property type="entry name" value="Glycosyltransferase_grp1"/>
</dbReference>
<dbReference type="OrthoDB" id="9781413at2"/>
<dbReference type="InterPro" id="IPR001296">
    <property type="entry name" value="Glyco_trans_1"/>
</dbReference>
<evidence type="ECO:0000259" key="2">
    <source>
        <dbReference type="Pfam" id="PF13439"/>
    </source>
</evidence>
<gene>
    <name evidence="3" type="ORF">KSU1_D0469</name>
</gene>
<dbReference type="Pfam" id="PF00534">
    <property type="entry name" value="Glycos_transf_1"/>
    <property type="match status" value="1"/>
</dbReference>
<feature type="domain" description="Glycosyl transferase family 1" evidence="1">
    <location>
        <begin position="219"/>
        <end position="391"/>
    </location>
</feature>
<keyword evidence="3" id="KW-0808">Transferase</keyword>
<protein>
    <submittedName>
        <fullName evidence="3">Glycosyltransferase</fullName>
    </submittedName>
</protein>
<dbReference type="PANTHER" id="PTHR45947">
    <property type="entry name" value="SULFOQUINOVOSYL TRANSFERASE SQD2"/>
    <property type="match status" value="1"/>
</dbReference>
<dbReference type="SUPFAM" id="SSF53756">
    <property type="entry name" value="UDP-Glycosyltransferase/glycogen phosphorylase"/>
    <property type="match status" value="1"/>
</dbReference>
<dbReference type="InterPro" id="IPR028098">
    <property type="entry name" value="Glyco_trans_4-like_N"/>
</dbReference>
<dbReference type="Pfam" id="PF13439">
    <property type="entry name" value="Glyco_transf_4"/>
    <property type="match status" value="1"/>
</dbReference>
<dbReference type="Proteomes" id="UP000002985">
    <property type="component" value="Unassembled WGS sequence"/>
</dbReference>
<keyword evidence="4" id="KW-1185">Reference proteome</keyword>
<dbReference type="EMBL" id="BAFH01000004">
    <property type="protein sequence ID" value="GAB63778.1"/>
    <property type="molecule type" value="Genomic_DNA"/>
</dbReference>
<reference evidence="3 4" key="1">
    <citation type="journal article" date="2012" name="FEBS Lett.">
        <title>Anammox organism KSU-1 expresses a NirK-type copper-containing nitrite reductase instead of a NirS-type with cytochrome cd1.</title>
        <authorList>
            <person name="Hira D."/>
            <person name="Toh H."/>
            <person name="Migita C.T."/>
            <person name="Okubo H."/>
            <person name="Nishiyama T."/>
            <person name="Hattori M."/>
            <person name="Furukawa K."/>
            <person name="Fujii T."/>
        </authorList>
    </citation>
    <scope>NUCLEOTIDE SEQUENCE [LARGE SCALE GENOMIC DNA]</scope>
</reference>
<dbReference type="STRING" id="247490.KSU1_D0469"/>